<keyword evidence="3" id="KW-1185">Reference proteome</keyword>
<reference evidence="2 3" key="2">
    <citation type="submission" date="2017-02" db="EMBL/GenBank/DDBJ databases">
        <title>A genome survey and senescence transcriptome analysis in Lentinula edodes.</title>
        <authorList>
            <person name="Sakamoto Y."/>
            <person name="Nakade K."/>
            <person name="Sato S."/>
            <person name="Yoshida Y."/>
            <person name="Miyazaki K."/>
            <person name="Natsume S."/>
            <person name="Konno N."/>
        </authorList>
    </citation>
    <scope>NUCLEOTIDE SEQUENCE [LARGE SCALE GENOMIC DNA]</scope>
    <source>
        <strain evidence="2 3">NBRC 111202</strain>
    </source>
</reference>
<reference evidence="2 3" key="1">
    <citation type="submission" date="2016-08" db="EMBL/GenBank/DDBJ databases">
        <authorList>
            <consortium name="Lentinula edodes genome sequencing consortium"/>
            <person name="Sakamoto Y."/>
            <person name="Nakade K."/>
            <person name="Sato S."/>
            <person name="Yoshida Y."/>
            <person name="Miyazaki K."/>
            <person name="Natsume S."/>
            <person name="Konno N."/>
        </authorList>
    </citation>
    <scope>NUCLEOTIDE SEQUENCE [LARGE SCALE GENOMIC DNA]</scope>
    <source>
        <strain evidence="2 3">NBRC 111202</strain>
    </source>
</reference>
<evidence type="ECO:0000313" key="2">
    <source>
        <dbReference type="EMBL" id="GAW07780.1"/>
    </source>
</evidence>
<proteinExistence type="predicted"/>
<dbReference type="Proteomes" id="UP000188533">
    <property type="component" value="Unassembled WGS sequence"/>
</dbReference>
<keyword evidence="1" id="KW-1133">Transmembrane helix</keyword>
<comment type="caution">
    <text evidence="2">The sequence shown here is derived from an EMBL/GenBank/DDBJ whole genome shotgun (WGS) entry which is preliminary data.</text>
</comment>
<organism evidence="2 3">
    <name type="scientific">Lentinula edodes</name>
    <name type="common">Shiitake mushroom</name>
    <name type="synonym">Lentinus edodes</name>
    <dbReference type="NCBI Taxonomy" id="5353"/>
    <lineage>
        <taxon>Eukaryota</taxon>
        <taxon>Fungi</taxon>
        <taxon>Dikarya</taxon>
        <taxon>Basidiomycota</taxon>
        <taxon>Agaricomycotina</taxon>
        <taxon>Agaricomycetes</taxon>
        <taxon>Agaricomycetidae</taxon>
        <taxon>Agaricales</taxon>
        <taxon>Marasmiineae</taxon>
        <taxon>Omphalotaceae</taxon>
        <taxon>Lentinula</taxon>
    </lineage>
</organism>
<evidence type="ECO:0000256" key="1">
    <source>
        <dbReference type="SAM" id="Phobius"/>
    </source>
</evidence>
<dbReference type="AlphaFoldDB" id="A0A1Q3EKQ0"/>
<evidence type="ECO:0000313" key="3">
    <source>
        <dbReference type="Proteomes" id="UP000188533"/>
    </source>
</evidence>
<accession>A0A1Q3EKQ0</accession>
<feature type="transmembrane region" description="Helical" evidence="1">
    <location>
        <begin position="50"/>
        <end position="73"/>
    </location>
</feature>
<protein>
    <submittedName>
        <fullName evidence="2">Uncharacterized protein</fullName>
    </submittedName>
</protein>
<keyword evidence="1" id="KW-0472">Membrane</keyword>
<dbReference type="EMBL" id="BDGU01000501">
    <property type="protein sequence ID" value="GAW07780.1"/>
    <property type="molecule type" value="Genomic_DNA"/>
</dbReference>
<keyword evidence="1" id="KW-0812">Transmembrane</keyword>
<feature type="transmembrane region" description="Helical" evidence="1">
    <location>
        <begin position="12"/>
        <end position="30"/>
    </location>
</feature>
<name>A0A1Q3EKQ0_LENED</name>
<sequence>MYTYNKVKSQLAVCVNIIIYIILSIIYRPIRIKVSIFSSLLSITPEDSDITWNAMPTPCIYVLHFHIVVLEFFRLRCMLHINGSITIQCRKDDRF</sequence>
<gene>
    <name evidence="2" type="ORF">LENED_009792</name>
</gene>